<evidence type="ECO:0000256" key="4">
    <source>
        <dbReference type="SAM" id="MobiDB-lite"/>
    </source>
</evidence>
<dbReference type="AlphaFoldDB" id="A0A9P8XWU6"/>
<dbReference type="Proteomes" id="UP000756346">
    <property type="component" value="Unassembled WGS sequence"/>
</dbReference>
<dbReference type="GO" id="GO:0016740">
    <property type="term" value="F:transferase activity"/>
    <property type="evidence" value="ECO:0007669"/>
    <property type="project" value="UniProtKB-KW"/>
</dbReference>
<keyword evidence="3" id="KW-0808">Transferase</keyword>
<protein>
    <recommendedName>
        <fullName evidence="5">Glycosyl transferase family 25 domain-containing protein</fullName>
    </recommendedName>
</protein>
<keyword evidence="2" id="KW-0328">Glycosyltransferase</keyword>
<organism evidence="6 7">
    <name type="scientific">Microdochium trichocladiopsis</name>
    <dbReference type="NCBI Taxonomy" id="1682393"/>
    <lineage>
        <taxon>Eukaryota</taxon>
        <taxon>Fungi</taxon>
        <taxon>Dikarya</taxon>
        <taxon>Ascomycota</taxon>
        <taxon>Pezizomycotina</taxon>
        <taxon>Sordariomycetes</taxon>
        <taxon>Xylariomycetidae</taxon>
        <taxon>Xylariales</taxon>
        <taxon>Microdochiaceae</taxon>
        <taxon>Microdochium</taxon>
    </lineage>
</organism>
<evidence type="ECO:0000256" key="3">
    <source>
        <dbReference type="ARBA" id="ARBA00022679"/>
    </source>
</evidence>
<evidence type="ECO:0000256" key="1">
    <source>
        <dbReference type="ARBA" id="ARBA00006721"/>
    </source>
</evidence>
<dbReference type="InterPro" id="IPR050757">
    <property type="entry name" value="Collagen_mod_GT25"/>
</dbReference>
<comment type="caution">
    <text evidence="6">The sequence shown here is derived from an EMBL/GenBank/DDBJ whole genome shotgun (WGS) entry which is preliminary data.</text>
</comment>
<dbReference type="PANTHER" id="PTHR10730:SF53">
    <property type="entry name" value="GLYCOSYLTRANSFERASE 25 FAMILY MEMBER"/>
    <property type="match status" value="1"/>
</dbReference>
<comment type="similarity">
    <text evidence="1">Belongs to the glycosyltransferase 25 family.</text>
</comment>
<accession>A0A9P8XWU6</accession>
<feature type="domain" description="Glycosyl transferase family 25" evidence="5">
    <location>
        <begin position="65"/>
        <end position="246"/>
    </location>
</feature>
<evidence type="ECO:0000256" key="2">
    <source>
        <dbReference type="ARBA" id="ARBA00022676"/>
    </source>
</evidence>
<dbReference type="InterPro" id="IPR002654">
    <property type="entry name" value="Glyco_trans_25"/>
</dbReference>
<dbReference type="RefSeq" id="XP_046006175.1">
    <property type="nucleotide sequence ID" value="XM_046155723.1"/>
</dbReference>
<evidence type="ECO:0000259" key="5">
    <source>
        <dbReference type="Pfam" id="PF01755"/>
    </source>
</evidence>
<dbReference type="GeneID" id="70185269"/>
<dbReference type="CDD" id="cd06532">
    <property type="entry name" value="Glyco_transf_25"/>
    <property type="match status" value="1"/>
</dbReference>
<evidence type="ECO:0000313" key="6">
    <source>
        <dbReference type="EMBL" id="KAH7016551.1"/>
    </source>
</evidence>
<keyword evidence="7" id="KW-1185">Reference proteome</keyword>
<dbReference type="OrthoDB" id="47375at2759"/>
<proteinExistence type="inferred from homology"/>
<dbReference type="Pfam" id="PF01755">
    <property type="entry name" value="Glyco_transf_25"/>
    <property type="match status" value="1"/>
</dbReference>
<dbReference type="EMBL" id="JAGTJQ010000012">
    <property type="protein sequence ID" value="KAH7016551.1"/>
    <property type="molecule type" value="Genomic_DNA"/>
</dbReference>
<name>A0A9P8XWU6_9PEZI</name>
<gene>
    <name evidence="6" type="ORF">B0I36DRAFT_338066</name>
</gene>
<reference evidence="6" key="1">
    <citation type="journal article" date="2021" name="Nat. Commun.">
        <title>Genetic determinants of endophytism in the Arabidopsis root mycobiome.</title>
        <authorList>
            <person name="Mesny F."/>
            <person name="Miyauchi S."/>
            <person name="Thiergart T."/>
            <person name="Pickel B."/>
            <person name="Atanasova L."/>
            <person name="Karlsson M."/>
            <person name="Huettel B."/>
            <person name="Barry K.W."/>
            <person name="Haridas S."/>
            <person name="Chen C."/>
            <person name="Bauer D."/>
            <person name="Andreopoulos W."/>
            <person name="Pangilinan J."/>
            <person name="LaButti K."/>
            <person name="Riley R."/>
            <person name="Lipzen A."/>
            <person name="Clum A."/>
            <person name="Drula E."/>
            <person name="Henrissat B."/>
            <person name="Kohler A."/>
            <person name="Grigoriev I.V."/>
            <person name="Martin F.M."/>
            <person name="Hacquard S."/>
        </authorList>
    </citation>
    <scope>NUCLEOTIDE SEQUENCE</scope>
    <source>
        <strain evidence="6">MPI-CAGE-CH-0230</strain>
    </source>
</reference>
<dbReference type="PANTHER" id="PTHR10730">
    <property type="entry name" value="PROCOLLAGEN-LYSINE,2-OXOGLUTARATE 5-DIOXYGENASE/GLYCOSYLTRANSFERASE 25 FAMILY MEMBER"/>
    <property type="match status" value="1"/>
</dbReference>
<feature type="region of interest" description="Disordered" evidence="4">
    <location>
        <begin position="182"/>
        <end position="202"/>
    </location>
</feature>
<sequence>MRLKPGQFRPIFAFASIICFALWALLVPCARKGIFSISIGLAPRDDSSNISIRDALYNDTLGFTKVIAISLPERTDKRDALSLSSALTGFKITWQDGVKGETIPDKALPVGWNRKGGAKDANVGSWRGHINAMRRIIDDDLPSALIVEDDVDWDVNIKSQLYRFALAARELQTERSWLHEDPYLHKNNPNPNDDTVPSRKHRSGNNRFEWDAYPNNTRIVYVQGDHICTYAYALTQLGARRALEYMSLRGQHKNFDHHLSDLCRTMGNGMRCIGIVPSLFVHHRPRGLVSGDSDIGYGATAGAASPAFRETGSTNGILYSTRLNLQRLLRSEKPEMQWDD</sequence>
<evidence type="ECO:0000313" key="7">
    <source>
        <dbReference type="Proteomes" id="UP000756346"/>
    </source>
</evidence>